<name>A0ABV9SCJ0_9PSEU</name>
<evidence type="ECO:0000313" key="1">
    <source>
        <dbReference type="EMBL" id="MFC4859463.1"/>
    </source>
</evidence>
<dbReference type="RefSeq" id="WP_378062554.1">
    <property type="nucleotide sequence ID" value="NZ_JBHSIS010000035.1"/>
</dbReference>
<protein>
    <recommendedName>
        <fullName evidence="3">Helix-turn-helix domain-containing protein</fullName>
    </recommendedName>
</protein>
<reference evidence="2" key="1">
    <citation type="journal article" date="2019" name="Int. J. Syst. Evol. Microbiol.">
        <title>The Global Catalogue of Microorganisms (GCM) 10K type strain sequencing project: providing services to taxonomists for standard genome sequencing and annotation.</title>
        <authorList>
            <consortium name="The Broad Institute Genomics Platform"/>
            <consortium name="The Broad Institute Genome Sequencing Center for Infectious Disease"/>
            <person name="Wu L."/>
            <person name="Ma J."/>
        </authorList>
    </citation>
    <scope>NUCLEOTIDE SEQUENCE [LARGE SCALE GENOMIC DNA]</scope>
    <source>
        <strain evidence="2">ZS-22-S1</strain>
    </source>
</reference>
<evidence type="ECO:0000313" key="2">
    <source>
        <dbReference type="Proteomes" id="UP001595859"/>
    </source>
</evidence>
<comment type="caution">
    <text evidence="1">The sequence shown here is derived from an EMBL/GenBank/DDBJ whole genome shotgun (WGS) entry which is preliminary data.</text>
</comment>
<proteinExistence type="predicted"/>
<evidence type="ECO:0008006" key="3">
    <source>
        <dbReference type="Google" id="ProtNLM"/>
    </source>
</evidence>
<dbReference type="EMBL" id="JBHSIS010000035">
    <property type="protein sequence ID" value="MFC4859463.1"/>
    <property type="molecule type" value="Genomic_DNA"/>
</dbReference>
<keyword evidence="2" id="KW-1185">Reference proteome</keyword>
<gene>
    <name evidence="1" type="ORF">ACFPCV_38725</name>
</gene>
<dbReference type="Gene3D" id="1.10.10.60">
    <property type="entry name" value="Homeodomain-like"/>
    <property type="match status" value="2"/>
</dbReference>
<sequence>MLALAETWLDLPRRAIPAPRALRTARQLRPHEVDDLVAGYRDGQRVRELAAQFGISRGTVGQHLRARGIETKPPGLQPDEVPEAARLYRAGWSLARIAEMFGTTDYTVRAHLRSAGMQMRRPYERVV</sequence>
<organism evidence="1 2">
    <name type="scientific">Actinophytocola glycyrrhizae</name>
    <dbReference type="NCBI Taxonomy" id="2044873"/>
    <lineage>
        <taxon>Bacteria</taxon>
        <taxon>Bacillati</taxon>
        <taxon>Actinomycetota</taxon>
        <taxon>Actinomycetes</taxon>
        <taxon>Pseudonocardiales</taxon>
        <taxon>Pseudonocardiaceae</taxon>
    </lineage>
</organism>
<accession>A0ABV9SCJ0</accession>
<dbReference type="Proteomes" id="UP001595859">
    <property type="component" value="Unassembled WGS sequence"/>
</dbReference>